<dbReference type="PANTHER" id="PTHR32385:SF15">
    <property type="entry name" value="INOSITOL PHOSPHOCERAMIDE MANNOSYLTRANSFERASE 1"/>
    <property type="match status" value="1"/>
</dbReference>
<dbReference type="InterPro" id="IPR029044">
    <property type="entry name" value="Nucleotide-diphossugar_trans"/>
</dbReference>
<dbReference type="InterPro" id="IPR007577">
    <property type="entry name" value="GlycoTrfase_DXD_sugar-bd_CS"/>
</dbReference>
<sequence length="266" mass="31694">MMNIIPKKIHYVWVGNKPKPQLVLDCISTWEKHFPDYEIIEWNNEKFKGISNKYAEEAFANKRWAFVSDYIRLYALYHDGGIYLDTDVEVTNNFDRFMNLDFFSCHEFYNNNCWPITSAVMGAKKNSRIIGDLIDIYDEISFKTKRGLDLTANTQRITKYLESRFNIQPEYDKDSTLKLSNTEIIFPSHYFCISEEDKVNFSIHHFSGSWLPSHSRKDKINIFNKIILSRFIKMSNFGEMPLQDDERIVFRMTFSKNKKYIILFRK</sequence>
<accession>A0AAE4FBL5</accession>
<evidence type="ECO:0000313" key="3">
    <source>
        <dbReference type="Proteomes" id="UP001182247"/>
    </source>
</evidence>
<dbReference type="Pfam" id="PF04488">
    <property type="entry name" value="Gly_transf_sug"/>
    <property type="match status" value="1"/>
</dbReference>
<reference evidence="2" key="1">
    <citation type="submission" date="2023-02" db="EMBL/GenBank/DDBJ databases">
        <title>Detection, antimicrobial susceptibility and genomic characterization of NDM-producing species of Morganellaceae, Yersiniaceae, and Enterobacteriaceae other than Klebsiella.</title>
        <authorList>
            <person name="Camargo C.H."/>
            <person name="Sacchi C.T."/>
            <person name="Campos K.R."/>
        </authorList>
    </citation>
    <scope>NUCLEOTIDE SEQUENCE</scope>
    <source>
        <strain evidence="2">1189_21</strain>
    </source>
</reference>
<evidence type="ECO:0000313" key="2">
    <source>
        <dbReference type="EMBL" id="MDS0897965.1"/>
    </source>
</evidence>
<dbReference type="PANTHER" id="PTHR32385">
    <property type="entry name" value="MANNOSYL PHOSPHORYLINOSITOL CERAMIDE SYNTHASE"/>
    <property type="match status" value="1"/>
</dbReference>
<dbReference type="GO" id="GO:0051999">
    <property type="term" value="P:mannosyl-inositol phosphorylceramide biosynthetic process"/>
    <property type="evidence" value="ECO:0007669"/>
    <property type="project" value="TreeGrafter"/>
</dbReference>
<dbReference type="InterPro" id="IPR051706">
    <property type="entry name" value="Glycosyltransferase_domain"/>
</dbReference>
<proteinExistence type="predicted"/>
<keyword evidence="1" id="KW-0808">Transferase</keyword>
<dbReference type="GO" id="GO:0000030">
    <property type="term" value="F:mannosyltransferase activity"/>
    <property type="evidence" value="ECO:0007669"/>
    <property type="project" value="TreeGrafter"/>
</dbReference>
<dbReference type="SUPFAM" id="SSF53448">
    <property type="entry name" value="Nucleotide-diphospho-sugar transferases"/>
    <property type="match status" value="1"/>
</dbReference>
<gene>
    <name evidence="2" type="ORF">OSC06_08265</name>
</gene>
<dbReference type="Gene3D" id="3.90.550.20">
    <property type="match status" value="1"/>
</dbReference>
<organism evidence="2 3">
    <name type="scientific">Morganella morganii</name>
    <name type="common">Proteus morganii</name>
    <dbReference type="NCBI Taxonomy" id="582"/>
    <lineage>
        <taxon>Bacteria</taxon>
        <taxon>Pseudomonadati</taxon>
        <taxon>Pseudomonadota</taxon>
        <taxon>Gammaproteobacteria</taxon>
        <taxon>Enterobacterales</taxon>
        <taxon>Morganellaceae</taxon>
        <taxon>Morganella</taxon>
    </lineage>
</organism>
<protein>
    <submittedName>
        <fullName evidence="2">Glycosyltransferase</fullName>
    </submittedName>
</protein>
<comment type="caution">
    <text evidence="2">The sequence shown here is derived from an EMBL/GenBank/DDBJ whole genome shotgun (WGS) entry which is preliminary data.</text>
</comment>
<dbReference type="AlphaFoldDB" id="A0AAE4FBL5"/>
<name>A0AAE4FBL5_MORMO</name>
<dbReference type="EMBL" id="JAPKIY010000013">
    <property type="protein sequence ID" value="MDS0897965.1"/>
    <property type="molecule type" value="Genomic_DNA"/>
</dbReference>
<evidence type="ECO:0000256" key="1">
    <source>
        <dbReference type="ARBA" id="ARBA00022679"/>
    </source>
</evidence>
<dbReference type="GO" id="GO:0016020">
    <property type="term" value="C:membrane"/>
    <property type="evidence" value="ECO:0007669"/>
    <property type="project" value="GOC"/>
</dbReference>
<dbReference type="Proteomes" id="UP001182247">
    <property type="component" value="Unassembled WGS sequence"/>
</dbReference>
<dbReference type="RefSeq" id="WP_231339217.1">
    <property type="nucleotide sequence ID" value="NZ_BGLW01000018.1"/>
</dbReference>